<dbReference type="Proteomes" id="UP000789570">
    <property type="component" value="Unassembled WGS sequence"/>
</dbReference>
<sequence length="478" mass="55576">MPRNLPADCLNEIFEYLEDDDLQSCLLVSRFWCETSVRIFWREIQNFNTLLICLPNNSKTILSENGVTISASASRPPLFHYTVFIKSLWIDEICQSIIRFILPIYHHINMEDFEKNQHFIVIAREIFKMLMNQTSLKHLCFFTRKNLNLPCFNYPGEDDCLRDLTELKCGSDLYPDIFYKLSQLCHNLRSLKIIFGYSVSNGLSELVSVQKHIKCLELNFCDLWANKSQPFTNFPNTLTKLCISQGRYRIPWSLISKLSNLQELSLALSNEIGGLKDFKKLQYSVFPQLQILKFESGCPDGEYLIKFLENNGKNLNDLILCKIIDGTLNLDIGKFCPNLRSLCTVFPDGDIKSLKVIFNACQQLETIKMIFGDFPVNERELLEIVVEFSPKKFYKLLVILRVQVFPETTFQWGLRSILERWANRKPCIPLSLSIKSNSKMDIKLSKSNIKIIEEFKKLGAIKKFKIKILKCWMDIMVQ</sequence>
<protein>
    <submittedName>
        <fullName evidence="2">11170_t:CDS:1</fullName>
    </submittedName>
</protein>
<dbReference type="Gene3D" id="3.80.10.10">
    <property type="entry name" value="Ribonuclease Inhibitor"/>
    <property type="match status" value="1"/>
</dbReference>
<comment type="caution">
    <text evidence="2">The sequence shown here is derived from an EMBL/GenBank/DDBJ whole genome shotgun (WGS) entry which is preliminary data.</text>
</comment>
<dbReference type="Gene3D" id="1.20.1280.50">
    <property type="match status" value="1"/>
</dbReference>
<accession>A0A9N9C0S8</accession>
<evidence type="ECO:0000313" key="2">
    <source>
        <dbReference type="EMBL" id="CAG8583810.1"/>
    </source>
</evidence>
<dbReference type="InterPro" id="IPR001810">
    <property type="entry name" value="F-box_dom"/>
</dbReference>
<evidence type="ECO:0000313" key="3">
    <source>
        <dbReference type="Proteomes" id="UP000789570"/>
    </source>
</evidence>
<dbReference type="SUPFAM" id="SSF81383">
    <property type="entry name" value="F-box domain"/>
    <property type="match status" value="1"/>
</dbReference>
<reference evidence="2" key="1">
    <citation type="submission" date="2021-06" db="EMBL/GenBank/DDBJ databases">
        <authorList>
            <person name="Kallberg Y."/>
            <person name="Tangrot J."/>
            <person name="Rosling A."/>
        </authorList>
    </citation>
    <scope>NUCLEOTIDE SEQUENCE</scope>
    <source>
        <strain evidence="2">UK204</strain>
    </source>
</reference>
<dbReference type="OrthoDB" id="2313610at2759"/>
<organism evidence="2 3">
    <name type="scientific">Funneliformis caledonium</name>
    <dbReference type="NCBI Taxonomy" id="1117310"/>
    <lineage>
        <taxon>Eukaryota</taxon>
        <taxon>Fungi</taxon>
        <taxon>Fungi incertae sedis</taxon>
        <taxon>Mucoromycota</taxon>
        <taxon>Glomeromycotina</taxon>
        <taxon>Glomeromycetes</taxon>
        <taxon>Glomerales</taxon>
        <taxon>Glomeraceae</taxon>
        <taxon>Funneliformis</taxon>
    </lineage>
</organism>
<name>A0A9N9C0S8_9GLOM</name>
<gene>
    <name evidence="2" type="ORF">FCALED_LOCUS7737</name>
</gene>
<dbReference type="AlphaFoldDB" id="A0A9N9C0S8"/>
<dbReference type="SMART" id="SM00256">
    <property type="entry name" value="FBOX"/>
    <property type="match status" value="1"/>
</dbReference>
<dbReference type="SUPFAM" id="SSF52047">
    <property type="entry name" value="RNI-like"/>
    <property type="match status" value="1"/>
</dbReference>
<keyword evidence="3" id="KW-1185">Reference proteome</keyword>
<dbReference type="InterPro" id="IPR032675">
    <property type="entry name" value="LRR_dom_sf"/>
</dbReference>
<dbReference type="InterPro" id="IPR036047">
    <property type="entry name" value="F-box-like_dom_sf"/>
</dbReference>
<dbReference type="EMBL" id="CAJVPQ010002107">
    <property type="protein sequence ID" value="CAG8583810.1"/>
    <property type="molecule type" value="Genomic_DNA"/>
</dbReference>
<feature type="domain" description="F-box" evidence="1">
    <location>
        <begin position="5"/>
        <end position="44"/>
    </location>
</feature>
<proteinExistence type="predicted"/>
<dbReference type="Pfam" id="PF12937">
    <property type="entry name" value="F-box-like"/>
    <property type="match status" value="1"/>
</dbReference>
<evidence type="ECO:0000259" key="1">
    <source>
        <dbReference type="SMART" id="SM00256"/>
    </source>
</evidence>